<reference evidence="7 8" key="1">
    <citation type="journal article" date="2020" name="Mol. Plant">
        <title>The Chromosome-Based Rubber Tree Genome Provides New Insights into Spurge Genome Evolution and Rubber Biosynthesis.</title>
        <authorList>
            <person name="Liu J."/>
            <person name="Shi C."/>
            <person name="Shi C.C."/>
            <person name="Li W."/>
            <person name="Zhang Q.J."/>
            <person name="Zhang Y."/>
            <person name="Li K."/>
            <person name="Lu H.F."/>
            <person name="Shi C."/>
            <person name="Zhu S.T."/>
            <person name="Xiao Z.Y."/>
            <person name="Nan H."/>
            <person name="Yue Y."/>
            <person name="Zhu X.G."/>
            <person name="Wu Y."/>
            <person name="Hong X.N."/>
            <person name="Fan G.Y."/>
            <person name="Tong Y."/>
            <person name="Zhang D."/>
            <person name="Mao C.L."/>
            <person name="Liu Y.L."/>
            <person name="Hao S.J."/>
            <person name="Liu W.Q."/>
            <person name="Lv M.Q."/>
            <person name="Zhang H.B."/>
            <person name="Liu Y."/>
            <person name="Hu-Tang G.R."/>
            <person name="Wang J.P."/>
            <person name="Wang J.H."/>
            <person name="Sun Y.H."/>
            <person name="Ni S.B."/>
            <person name="Chen W.B."/>
            <person name="Zhang X.C."/>
            <person name="Jiao Y.N."/>
            <person name="Eichler E.E."/>
            <person name="Li G.H."/>
            <person name="Liu X."/>
            <person name="Gao L.Z."/>
        </authorList>
    </citation>
    <scope>NUCLEOTIDE SEQUENCE [LARGE SCALE GENOMIC DNA]</scope>
    <source>
        <strain evidence="8">cv. GT1</strain>
        <tissue evidence="7">Leaf</tissue>
    </source>
</reference>
<keyword evidence="1" id="KW-0677">Repeat</keyword>
<dbReference type="GO" id="GO:0006952">
    <property type="term" value="P:defense response"/>
    <property type="evidence" value="ECO:0007669"/>
    <property type="project" value="UniProtKB-KW"/>
</dbReference>
<sequence>MAEEVLFNIAGGIIKKLGSGVLQQIGLELEKLKSTLTTIQAVLLDAEEKSALNNQVKLWLGKLKEVVYDADDLLDDFSTEALRRQVMGGNKVSKERFREAPLLSRGRDQTISYVGEEEVIGREDDRKAIVDLLLHSTTEDNVSVFPIVGMGGLGKTTLAQYVYNDEKVKTHFDLKLWVCVSDVFDLKVIVEKTLKSIGKELGNFKLDQLQTRLRNEISGKKYCLVLDDVWNEDLQKWLDLKVLLKCGARGS</sequence>
<protein>
    <recommendedName>
        <fullName evidence="9">NB-ARC domain-containing protein</fullName>
    </recommendedName>
</protein>
<dbReference type="Pfam" id="PF00931">
    <property type="entry name" value="NB-ARC"/>
    <property type="match status" value="1"/>
</dbReference>
<proteinExistence type="predicted"/>
<keyword evidence="4" id="KW-0067">ATP-binding</keyword>
<organism evidence="7 8">
    <name type="scientific">Hevea brasiliensis</name>
    <name type="common">Para rubber tree</name>
    <name type="synonym">Siphonia brasiliensis</name>
    <dbReference type="NCBI Taxonomy" id="3981"/>
    <lineage>
        <taxon>Eukaryota</taxon>
        <taxon>Viridiplantae</taxon>
        <taxon>Streptophyta</taxon>
        <taxon>Embryophyta</taxon>
        <taxon>Tracheophyta</taxon>
        <taxon>Spermatophyta</taxon>
        <taxon>Magnoliopsida</taxon>
        <taxon>eudicotyledons</taxon>
        <taxon>Gunneridae</taxon>
        <taxon>Pentapetalae</taxon>
        <taxon>rosids</taxon>
        <taxon>fabids</taxon>
        <taxon>Malpighiales</taxon>
        <taxon>Euphorbiaceae</taxon>
        <taxon>Crotonoideae</taxon>
        <taxon>Micrandreae</taxon>
        <taxon>Hevea</taxon>
    </lineage>
</organism>
<dbReference type="AlphaFoldDB" id="A0A6A6N2P9"/>
<dbReference type="InterPro" id="IPR027417">
    <property type="entry name" value="P-loop_NTPase"/>
</dbReference>
<dbReference type="GO" id="GO:0043531">
    <property type="term" value="F:ADP binding"/>
    <property type="evidence" value="ECO:0007669"/>
    <property type="project" value="InterPro"/>
</dbReference>
<dbReference type="Gene3D" id="1.20.5.4130">
    <property type="match status" value="1"/>
</dbReference>
<accession>A0A6A6N2P9</accession>
<dbReference type="SUPFAM" id="SSF52540">
    <property type="entry name" value="P-loop containing nucleoside triphosphate hydrolases"/>
    <property type="match status" value="1"/>
</dbReference>
<evidence type="ECO:0000313" key="8">
    <source>
        <dbReference type="Proteomes" id="UP000467840"/>
    </source>
</evidence>
<evidence type="ECO:0000259" key="6">
    <source>
        <dbReference type="Pfam" id="PF18052"/>
    </source>
</evidence>
<evidence type="ECO:0000259" key="5">
    <source>
        <dbReference type="Pfam" id="PF00931"/>
    </source>
</evidence>
<feature type="domain" description="NB-ARC" evidence="5">
    <location>
        <begin position="127"/>
        <end position="245"/>
    </location>
</feature>
<evidence type="ECO:0000256" key="3">
    <source>
        <dbReference type="ARBA" id="ARBA00022821"/>
    </source>
</evidence>
<evidence type="ECO:0000256" key="2">
    <source>
        <dbReference type="ARBA" id="ARBA00022741"/>
    </source>
</evidence>
<dbReference type="InterPro" id="IPR041118">
    <property type="entry name" value="Rx_N"/>
</dbReference>
<dbReference type="Proteomes" id="UP000467840">
    <property type="component" value="Chromosome 10"/>
</dbReference>
<evidence type="ECO:0000256" key="1">
    <source>
        <dbReference type="ARBA" id="ARBA00022737"/>
    </source>
</evidence>
<comment type="caution">
    <text evidence="7">The sequence shown here is derived from an EMBL/GenBank/DDBJ whole genome shotgun (WGS) entry which is preliminary data.</text>
</comment>
<gene>
    <name evidence="7" type="ORF">GH714_017049</name>
</gene>
<dbReference type="InterPro" id="IPR002182">
    <property type="entry name" value="NB-ARC"/>
</dbReference>
<dbReference type="Gene3D" id="3.40.50.300">
    <property type="entry name" value="P-loop containing nucleotide triphosphate hydrolases"/>
    <property type="match status" value="1"/>
</dbReference>
<evidence type="ECO:0000313" key="7">
    <source>
        <dbReference type="EMBL" id="KAF2319564.1"/>
    </source>
</evidence>
<dbReference type="GO" id="GO:0005524">
    <property type="term" value="F:ATP binding"/>
    <property type="evidence" value="ECO:0007669"/>
    <property type="project" value="UniProtKB-KW"/>
</dbReference>
<name>A0A6A6N2P9_HEVBR</name>
<dbReference type="EMBL" id="JAAGAX010000003">
    <property type="protein sequence ID" value="KAF2319564.1"/>
    <property type="molecule type" value="Genomic_DNA"/>
</dbReference>
<dbReference type="Pfam" id="PF18052">
    <property type="entry name" value="Rx_N"/>
    <property type="match status" value="1"/>
</dbReference>
<dbReference type="PANTHER" id="PTHR36766">
    <property type="entry name" value="PLANT BROAD-SPECTRUM MILDEW RESISTANCE PROTEIN RPW8"/>
    <property type="match status" value="1"/>
</dbReference>
<keyword evidence="2" id="KW-0547">Nucleotide-binding</keyword>
<evidence type="ECO:0008006" key="9">
    <source>
        <dbReference type="Google" id="ProtNLM"/>
    </source>
</evidence>
<dbReference type="PRINTS" id="PR00364">
    <property type="entry name" value="DISEASERSIST"/>
</dbReference>
<evidence type="ECO:0000256" key="4">
    <source>
        <dbReference type="ARBA" id="ARBA00022840"/>
    </source>
</evidence>
<dbReference type="PANTHER" id="PTHR36766:SF70">
    <property type="entry name" value="DISEASE RESISTANCE PROTEIN RGA4"/>
    <property type="match status" value="1"/>
</dbReference>
<feature type="domain" description="Disease resistance N-terminal" evidence="6">
    <location>
        <begin position="23"/>
        <end position="91"/>
    </location>
</feature>
<keyword evidence="8" id="KW-1185">Reference proteome</keyword>
<keyword evidence="3" id="KW-0611">Plant defense</keyword>